<dbReference type="EC" id="5.2.1.8" evidence="1"/>
<evidence type="ECO:0000313" key="7">
    <source>
        <dbReference type="Proteomes" id="UP000184164"/>
    </source>
</evidence>
<keyword evidence="7" id="KW-1185">Reference proteome</keyword>
<name>A0A1M5CS83_9BACT</name>
<dbReference type="EMBL" id="FQUM01000006">
    <property type="protein sequence ID" value="SHF57625.1"/>
    <property type="molecule type" value="Genomic_DNA"/>
</dbReference>
<feature type="signal peptide" evidence="4">
    <location>
        <begin position="1"/>
        <end position="22"/>
    </location>
</feature>
<dbReference type="InterPro" id="IPR029000">
    <property type="entry name" value="Cyclophilin-like_dom_sf"/>
</dbReference>
<keyword evidence="4" id="KW-0732">Signal</keyword>
<dbReference type="Gene3D" id="2.40.100.10">
    <property type="entry name" value="Cyclophilin-like"/>
    <property type="match status" value="1"/>
</dbReference>
<organism evidence="6 7">
    <name type="scientific">Mariniphaga anaerophila</name>
    <dbReference type="NCBI Taxonomy" id="1484053"/>
    <lineage>
        <taxon>Bacteria</taxon>
        <taxon>Pseudomonadati</taxon>
        <taxon>Bacteroidota</taxon>
        <taxon>Bacteroidia</taxon>
        <taxon>Marinilabiliales</taxon>
        <taxon>Prolixibacteraceae</taxon>
        <taxon>Mariniphaga</taxon>
    </lineage>
</organism>
<dbReference type="AlphaFoldDB" id="A0A1M5CS83"/>
<dbReference type="OrthoDB" id="9807797at2"/>
<evidence type="ECO:0000313" key="6">
    <source>
        <dbReference type="EMBL" id="SHF57625.1"/>
    </source>
</evidence>
<dbReference type="InterPro" id="IPR044665">
    <property type="entry name" value="E_coli_cyclophilin_A-like"/>
</dbReference>
<dbReference type="SUPFAM" id="SSF50891">
    <property type="entry name" value="Cyclophilin-like"/>
    <property type="match status" value="1"/>
</dbReference>
<feature type="domain" description="PPIase cyclophilin-type" evidence="5">
    <location>
        <begin position="26"/>
        <end position="189"/>
    </location>
</feature>
<dbReference type="Proteomes" id="UP000184164">
    <property type="component" value="Unassembled WGS sequence"/>
</dbReference>
<dbReference type="GO" id="GO:0003755">
    <property type="term" value="F:peptidyl-prolyl cis-trans isomerase activity"/>
    <property type="evidence" value="ECO:0007669"/>
    <property type="project" value="UniProtKB-KW"/>
</dbReference>
<keyword evidence="2" id="KW-0697">Rotamase</keyword>
<dbReference type="CDD" id="cd00317">
    <property type="entry name" value="cyclophilin"/>
    <property type="match status" value="1"/>
</dbReference>
<dbReference type="PANTHER" id="PTHR43246">
    <property type="entry name" value="PEPTIDYL-PROLYL CIS-TRANS ISOMERASE CYP38, CHLOROPLASTIC"/>
    <property type="match status" value="1"/>
</dbReference>
<accession>A0A1M5CS83</accession>
<dbReference type="Pfam" id="PF00160">
    <property type="entry name" value="Pro_isomerase"/>
    <property type="match status" value="1"/>
</dbReference>
<dbReference type="InterPro" id="IPR002130">
    <property type="entry name" value="Cyclophilin-type_PPIase_dom"/>
</dbReference>
<evidence type="ECO:0000256" key="3">
    <source>
        <dbReference type="ARBA" id="ARBA00023235"/>
    </source>
</evidence>
<dbReference type="RefSeq" id="WP_139249717.1">
    <property type="nucleotide sequence ID" value="NZ_FQUM01000006.1"/>
</dbReference>
<evidence type="ECO:0000259" key="5">
    <source>
        <dbReference type="PROSITE" id="PS50072"/>
    </source>
</evidence>
<reference evidence="6 7" key="1">
    <citation type="submission" date="2016-11" db="EMBL/GenBank/DDBJ databases">
        <authorList>
            <person name="Jaros S."/>
            <person name="Januszkiewicz K."/>
            <person name="Wedrychowicz H."/>
        </authorList>
    </citation>
    <scope>NUCLEOTIDE SEQUENCE [LARGE SCALE GENOMIC DNA]</scope>
    <source>
        <strain evidence="6 7">DSM 26910</strain>
    </source>
</reference>
<protein>
    <recommendedName>
        <fullName evidence="1">peptidylprolyl isomerase</fullName>
        <ecNumber evidence="1">5.2.1.8</ecNumber>
    </recommendedName>
</protein>
<proteinExistence type="predicted"/>
<gene>
    <name evidence="6" type="ORF">SAMN05444274_106244</name>
</gene>
<dbReference type="STRING" id="1484053.SAMN05444274_106244"/>
<dbReference type="PROSITE" id="PS50072">
    <property type="entry name" value="CSA_PPIASE_2"/>
    <property type="match status" value="1"/>
</dbReference>
<evidence type="ECO:0000256" key="1">
    <source>
        <dbReference type="ARBA" id="ARBA00013194"/>
    </source>
</evidence>
<keyword evidence="3 6" id="KW-0413">Isomerase</keyword>
<evidence type="ECO:0000256" key="4">
    <source>
        <dbReference type="SAM" id="SignalP"/>
    </source>
</evidence>
<evidence type="ECO:0000256" key="2">
    <source>
        <dbReference type="ARBA" id="ARBA00023110"/>
    </source>
</evidence>
<feature type="chain" id="PRO_5012002315" description="peptidylprolyl isomerase" evidence="4">
    <location>
        <begin position="23"/>
        <end position="197"/>
    </location>
</feature>
<sequence length="197" mass="22045">MPAKIVRLLLILLPLFSFFTSAKSQMLPQVEIQTSLGKILIEVDTVHAPVTAANFLKHVTEGSYNKSFFYRTVRLDNQPGSSVKIEVIQGGLYSDEEINKHPVIRHETTEETGLKHLDGVISMARNEPGTASTEFFICIGNQPELDYSGKRNPDEHGFAAFGKVIQGMDVVRKIQQLPNKDQYLDNPVQFTASIKKE</sequence>